<dbReference type="PANTHER" id="PTHR40065:SF3">
    <property type="entry name" value="RNA-BINDING PROTEIN YHBY"/>
    <property type="match status" value="1"/>
</dbReference>
<dbReference type="PANTHER" id="PTHR40065">
    <property type="entry name" value="RNA-BINDING PROTEIN YHBY"/>
    <property type="match status" value="1"/>
</dbReference>
<dbReference type="EMBL" id="JADKCH010000001">
    <property type="protein sequence ID" value="MBK8571605.1"/>
    <property type="molecule type" value="Genomic_DNA"/>
</dbReference>
<evidence type="ECO:0000256" key="1">
    <source>
        <dbReference type="ARBA" id="ARBA00022884"/>
    </source>
</evidence>
<dbReference type="Pfam" id="PF01985">
    <property type="entry name" value="CRS1_YhbY"/>
    <property type="match status" value="1"/>
</dbReference>
<evidence type="ECO:0000259" key="3">
    <source>
        <dbReference type="PROSITE" id="PS51295"/>
    </source>
</evidence>
<dbReference type="PROSITE" id="PS51295">
    <property type="entry name" value="CRM"/>
    <property type="match status" value="1"/>
</dbReference>
<organism evidence="4 5">
    <name type="scientific">Candidatus Geothrix odensensis</name>
    <dbReference type="NCBI Taxonomy" id="2954440"/>
    <lineage>
        <taxon>Bacteria</taxon>
        <taxon>Pseudomonadati</taxon>
        <taxon>Acidobacteriota</taxon>
        <taxon>Holophagae</taxon>
        <taxon>Holophagales</taxon>
        <taxon>Holophagaceae</taxon>
        <taxon>Geothrix</taxon>
    </lineage>
</organism>
<dbReference type="SMART" id="SM01103">
    <property type="entry name" value="CRS1_YhbY"/>
    <property type="match status" value="1"/>
</dbReference>
<evidence type="ECO:0000256" key="2">
    <source>
        <dbReference type="PROSITE-ProRule" id="PRU00626"/>
    </source>
</evidence>
<comment type="caution">
    <text evidence="4">The sequence shown here is derived from an EMBL/GenBank/DDBJ whole genome shotgun (WGS) entry which is preliminary data.</text>
</comment>
<sequence length="99" mass="11004">MLTSKQRQYLKAQAHKLKPVMHVGKGGVTPAQAAELDVMVDSLELVKVKINPNSFEDEDTAAKALCASVSGLEHVWTIGHTMLFFRPSRTRDTRYPLPV</sequence>
<evidence type="ECO:0000313" key="4">
    <source>
        <dbReference type="EMBL" id="MBK8571605.1"/>
    </source>
</evidence>
<keyword evidence="1 2" id="KW-0694">RNA-binding</keyword>
<dbReference type="InterPro" id="IPR035920">
    <property type="entry name" value="YhbY-like_sf"/>
</dbReference>
<dbReference type="GO" id="GO:0003723">
    <property type="term" value="F:RNA binding"/>
    <property type="evidence" value="ECO:0007669"/>
    <property type="project" value="UniProtKB-UniRule"/>
</dbReference>
<dbReference type="InterPro" id="IPR001890">
    <property type="entry name" value="RNA-binding_CRM"/>
</dbReference>
<dbReference type="SUPFAM" id="SSF75471">
    <property type="entry name" value="YhbY-like"/>
    <property type="match status" value="1"/>
</dbReference>
<dbReference type="InterPro" id="IPR051925">
    <property type="entry name" value="RNA-binding_domain"/>
</dbReference>
<feature type="domain" description="CRM" evidence="3">
    <location>
        <begin position="1"/>
        <end position="97"/>
    </location>
</feature>
<proteinExistence type="predicted"/>
<dbReference type="AlphaFoldDB" id="A0A936F0M4"/>
<evidence type="ECO:0000313" key="5">
    <source>
        <dbReference type="Proteomes" id="UP000709959"/>
    </source>
</evidence>
<accession>A0A936F0M4</accession>
<gene>
    <name evidence="4" type="ORF">IPN91_02965</name>
</gene>
<name>A0A936F0M4_9BACT</name>
<protein>
    <submittedName>
        <fullName evidence="4">YhbY family RNA-binding protein</fullName>
    </submittedName>
</protein>
<dbReference type="Proteomes" id="UP000709959">
    <property type="component" value="Unassembled WGS sequence"/>
</dbReference>
<reference evidence="4 5" key="1">
    <citation type="submission" date="2020-10" db="EMBL/GenBank/DDBJ databases">
        <title>Connecting structure to function with the recovery of over 1000 high-quality activated sludge metagenome-assembled genomes encoding full-length rRNA genes using long-read sequencing.</title>
        <authorList>
            <person name="Singleton C.M."/>
            <person name="Petriglieri F."/>
            <person name="Kristensen J.M."/>
            <person name="Kirkegaard R.H."/>
            <person name="Michaelsen T.Y."/>
            <person name="Andersen M.H."/>
            <person name="Karst S.M."/>
            <person name="Dueholm M.S."/>
            <person name="Nielsen P.H."/>
            <person name="Albertsen M."/>
        </authorList>
    </citation>
    <scope>NUCLEOTIDE SEQUENCE [LARGE SCALE GENOMIC DNA]</scope>
    <source>
        <strain evidence="4">OdNE_18-Q3-R46-58_MAXAC.008</strain>
    </source>
</reference>
<dbReference type="Gene3D" id="3.30.110.60">
    <property type="entry name" value="YhbY-like"/>
    <property type="match status" value="1"/>
</dbReference>